<reference evidence="2" key="1">
    <citation type="submission" date="2013-09" db="EMBL/GenBank/DDBJ databases">
        <title>Corchorus olitorius genome sequencing.</title>
        <authorList>
            <person name="Alam M."/>
            <person name="Haque M.S."/>
            <person name="Islam M.S."/>
            <person name="Emdad E.M."/>
            <person name="Islam M.M."/>
            <person name="Ahmed B."/>
            <person name="Halim A."/>
            <person name="Hossen Q.M.M."/>
            <person name="Hossain M.Z."/>
            <person name="Ahmed R."/>
            <person name="Khan M.M."/>
            <person name="Islam R."/>
            <person name="Rashid M.M."/>
            <person name="Khan S.A."/>
            <person name="Rahman M.S."/>
            <person name="Alam M."/>
            <person name="Yahiya A.S."/>
            <person name="Khan M.S."/>
            <person name="Azam M.S."/>
            <person name="Haque T."/>
            <person name="Lashkar M.Z.H."/>
            <person name="Akhand A.I."/>
            <person name="Morshed G."/>
            <person name="Roy S."/>
            <person name="Uddin K.S."/>
            <person name="Rabeya T."/>
            <person name="Hossain A.S."/>
            <person name="Chowdhury A."/>
            <person name="Snigdha A.R."/>
            <person name="Mortoza M.S."/>
            <person name="Matin S.A."/>
            <person name="Hoque S.M.E."/>
            <person name="Islam M.K."/>
            <person name="Roy D.K."/>
            <person name="Haider R."/>
            <person name="Moosa M.M."/>
            <person name="Elias S.M."/>
            <person name="Hasan A.M."/>
            <person name="Jahan S."/>
            <person name="Shafiuddin M."/>
            <person name="Mahmood N."/>
            <person name="Shommy N.S."/>
        </authorList>
    </citation>
    <scope>NUCLEOTIDE SEQUENCE [LARGE SCALE GENOMIC DNA]</scope>
    <source>
        <strain evidence="2">cv. O-4</strain>
    </source>
</reference>
<accession>A0A1R3K353</accession>
<gene>
    <name evidence="1" type="ORF">COLO4_11816</name>
</gene>
<organism evidence="1 2">
    <name type="scientific">Corchorus olitorius</name>
    <dbReference type="NCBI Taxonomy" id="93759"/>
    <lineage>
        <taxon>Eukaryota</taxon>
        <taxon>Viridiplantae</taxon>
        <taxon>Streptophyta</taxon>
        <taxon>Embryophyta</taxon>
        <taxon>Tracheophyta</taxon>
        <taxon>Spermatophyta</taxon>
        <taxon>Magnoliopsida</taxon>
        <taxon>eudicotyledons</taxon>
        <taxon>Gunneridae</taxon>
        <taxon>Pentapetalae</taxon>
        <taxon>rosids</taxon>
        <taxon>malvids</taxon>
        <taxon>Malvales</taxon>
        <taxon>Malvaceae</taxon>
        <taxon>Grewioideae</taxon>
        <taxon>Apeibeae</taxon>
        <taxon>Corchorus</taxon>
    </lineage>
</organism>
<name>A0A1R3K353_9ROSI</name>
<sequence>MRVPVKEKGQDRVRAWERGYVSVRMKSVCNCAVCRGKGSGVVERVGVKVLQWRVVDLVCEEGRDCFCEVSVLAERRERPCIFCV</sequence>
<comment type="caution">
    <text evidence="1">The sequence shown here is derived from an EMBL/GenBank/DDBJ whole genome shotgun (WGS) entry which is preliminary data.</text>
</comment>
<dbReference type="EMBL" id="AWUE01014754">
    <property type="protein sequence ID" value="OMP01506.1"/>
    <property type="molecule type" value="Genomic_DNA"/>
</dbReference>
<proteinExistence type="predicted"/>
<evidence type="ECO:0000313" key="2">
    <source>
        <dbReference type="Proteomes" id="UP000187203"/>
    </source>
</evidence>
<keyword evidence="2" id="KW-1185">Reference proteome</keyword>
<dbReference type="AlphaFoldDB" id="A0A1R3K353"/>
<dbReference type="Proteomes" id="UP000187203">
    <property type="component" value="Unassembled WGS sequence"/>
</dbReference>
<evidence type="ECO:0000313" key="1">
    <source>
        <dbReference type="EMBL" id="OMP01506.1"/>
    </source>
</evidence>
<protein>
    <submittedName>
        <fullName evidence="1">Uncharacterized protein</fullName>
    </submittedName>
</protein>